<keyword evidence="1" id="KW-0805">Transcription regulation</keyword>
<dbReference type="STRING" id="1349767.GJA_2958"/>
<dbReference type="KEGG" id="jag:GJA_2958"/>
<dbReference type="Proteomes" id="UP000027604">
    <property type="component" value="Chromosome I"/>
</dbReference>
<dbReference type="SUPFAM" id="SSF46785">
    <property type="entry name" value="Winged helix' DNA-binding domain"/>
    <property type="match status" value="1"/>
</dbReference>
<dbReference type="AlphaFoldDB" id="W0V432"/>
<dbReference type="PRINTS" id="PR00598">
    <property type="entry name" value="HTHMARR"/>
</dbReference>
<dbReference type="PANTHER" id="PTHR42756:SF1">
    <property type="entry name" value="TRANSCRIPTIONAL REPRESSOR OF EMRAB OPERON"/>
    <property type="match status" value="1"/>
</dbReference>
<proteinExistence type="predicted"/>
<dbReference type="HOGENOM" id="CLU_083287_4_2_4"/>
<dbReference type="SMART" id="SM00347">
    <property type="entry name" value="HTH_MARR"/>
    <property type="match status" value="1"/>
</dbReference>
<keyword evidence="6" id="KW-1185">Reference proteome</keyword>
<feature type="domain" description="HTH marR-type" evidence="4">
    <location>
        <begin position="35"/>
        <end position="167"/>
    </location>
</feature>
<protein>
    <submittedName>
        <fullName evidence="5">MarR family protein</fullName>
    </submittedName>
</protein>
<dbReference type="GO" id="GO:0003677">
    <property type="term" value="F:DNA binding"/>
    <property type="evidence" value="ECO:0007669"/>
    <property type="project" value="UniProtKB-KW"/>
</dbReference>
<dbReference type="GO" id="GO:0003700">
    <property type="term" value="F:DNA-binding transcription factor activity"/>
    <property type="evidence" value="ECO:0007669"/>
    <property type="project" value="InterPro"/>
</dbReference>
<dbReference type="PATRIC" id="fig|1349767.4.peg.4667"/>
<dbReference type="InterPro" id="IPR036388">
    <property type="entry name" value="WH-like_DNA-bd_sf"/>
</dbReference>
<dbReference type="InterPro" id="IPR000835">
    <property type="entry name" value="HTH_MarR-typ"/>
</dbReference>
<dbReference type="Gene3D" id="1.10.10.10">
    <property type="entry name" value="Winged helix-like DNA-binding domain superfamily/Winged helix DNA-binding domain"/>
    <property type="match status" value="1"/>
</dbReference>
<reference evidence="5 6" key="1">
    <citation type="journal article" date="2015" name="Genome Announc.">
        <title>Genome Sequence of Mushroom Soft-Rot Pathogen Janthinobacterium agaricidamnosum.</title>
        <authorList>
            <person name="Graupner K."/>
            <person name="Lackner G."/>
            <person name="Hertweck C."/>
        </authorList>
    </citation>
    <scope>NUCLEOTIDE SEQUENCE [LARGE SCALE GENOMIC DNA]</scope>
    <source>
        <strain evidence="6">NBRC 102515 / DSM 9628</strain>
    </source>
</reference>
<keyword evidence="3" id="KW-0804">Transcription</keyword>
<dbReference type="InterPro" id="IPR036390">
    <property type="entry name" value="WH_DNA-bd_sf"/>
</dbReference>
<keyword evidence="2" id="KW-0238">DNA-binding</keyword>
<evidence type="ECO:0000256" key="2">
    <source>
        <dbReference type="ARBA" id="ARBA00023125"/>
    </source>
</evidence>
<evidence type="ECO:0000259" key="4">
    <source>
        <dbReference type="PROSITE" id="PS50995"/>
    </source>
</evidence>
<dbReference type="PROSITE" id="PS01117">
    <property type="entry name" value="HTH_MARR_1"/>
    <property type="match status" value="1"/>
</dbReference>
<name>W0V432_9BURK</name>
<evidence type="ECO:0000313" key="6">
    <source>
        <dbReference type="Proteomes" id="UP000027604"/>
    </source>
</evidence>
<accession>W0V432</accession>
<evidence type="ECO:0000256" key="1">
    <source>
        <dbReference type="ARBA" id="ARBA00023015"/>
    </source>
</evidence>
<evidence type="ECO:0000256" key="3">
    <source>
        <dbReference type="ARBA" id="ARBA00023163"/>
    </source>
</evidence>
<dbReference type="InterPro" id="IPR023187">
    <property type="entry name" value="Tscrpt_reg_MarR-type_CS"/>
</dbReference>
<sequence>MSTNFNTVRLPFPTRAEMSEDSYQDPSGNPVSELESHLGYWLRFVSNHVSQGFQKKAEANGVTVSEWVVLREMYRLGCTSPSVLAQVAGMSKGAVSKLIDRLESKGLVSKAILLADRRQHSIDLTSEGQELVPVLARLADQNDEDFFGKLPEQLRSDLQAAMKEVVRSHHLKNVPLN</sequence>
<gene>
    <name evidence="5" type="ORF">GJA_2958</name>
</gene>
<dbReference type="eggNOG" id="COG1846">
    <property type="taxonomic scope" value="Bacteria"/>
</dbReference>
<organism evidence="5 6">
    <name type="scientific">Janthinobacterium agaricidamnosum NBRC 102515 = DSM 9628</name>
    <dbReference type="NCBI Taxonomy" id="1349767"/>
    <lineage>
        <taxon>Bacteria</taxon>
        <taxon>Pseudomonadati</taxon>
        <taxon>Pseudomonadota</taxon>
        <taxon>Betaproteobacteria</taxon>
        <taxon>Burkholderiales</taxon>
        <taxon>Oxalobacteraceae</taxon>
        <taxon>Janthinobacterium</taxon>
    </lineage>
</organism>
<dbReference type="PROSITE" id="PS50995">
    <property type="entry name" value="HTH_MARR_2"/>
    <property type="match status" value="1"/>
</dbReference>
<evidence type="ECO:0000313" key="5">
    <source>
        <dbReference type="EMBL" id="CDG83584.1"/>
    </source>
</evidence>
<dbReference type="RefSeq" id="WP_242404538.1">
    <property type="nucleotide sequence ID" value="NZ_BCTH01000058.1"/>
</dbReference>
<dbReference type="Pfam" id="PF01047">
    <property type="entry name" value="MarR"/>
    <property type="match status" value="1"/>
</dbReference>
<dbReference type="EMBL" id="HG322949">
    <property type="protein sequence ID" value="CDG83584.1"/>
    <property type="molecule type" value="Genomic_DNA"/>
</dbReference>
<dbReference type="PANTHER" id="PTHR42756">
    <property type="entry name" value="TRANSCRIPTIONAL REGULATOR, MARR"/>
    <property type="match status" value="1"/>
</dbReference>